<reference evidence="4" key="1">
    <citation type="submission" date="2021-01" db="EMBL/GenBank/DDBJ databases">
        <authorList>
            <person name="Corre E."/>
            <person name="Pelletier E."/>
            <person name="Niang G."/>
            <person name="Scheremetjew M."/>
            <person name="Finn R."/>
            <person name="Kale V."/>
            <person name="Holt S."/>
            <person name="Cochrane G."/>
            <person name="Meng A."/>
            <person name="Brown T."/>
            <person name="Cohen L."/>
        </authorList>
    </citation>
    <scope>NUCLEOTIDE SEQUENCE</scope>
    <source>
        <strain evidence="4">CCMP645</strain>
    </source>
</reference>
<organism evidence="4">
    <name type="scientific">Chrysotila carterae</name>
    <name type="common">Marine alga</name>
    <name type="synonym">Syracosphaera carterae</name>
    <dbReference type="NCBI Taxonomy" id="13221"/>
    <lineage>
        <taxon>Eukaryota</taxon>
        <taxon>Haptista</taxon>
        <taxon>Haptophyta</taxon>
        <taxon>Prymnesiophyceae</taxon>
        <taxon>Isochrysidales</taxon>
        <taxon>Isochrysidaceae</taxon>
        <taxon>Chrysotila</taxon>
    </lineage>
</organism>
<evidence type="ECO:0000313" key="4">
    <source>
        <dbReference type="EMBL" id="CAE0786793.1"/>
    </source>
</evidence>
<name>A0A7S4C4J6_CHRCT</name>
<gene>
    <name evidence="4" type="ORF">PCAR00345_LOCUS39501</name>
</gene>
<dbReference type="InterPro" id="IPR043554">
    <property type="entry name" value="KINB"/>
</dbReference>
<dbReference type="InterPro" id="IPR014756">
    <property type="entry name" value="Ig_E-set"/>
</dbReference>
<dbReference type="InterPro" id="IPR037256">
    <property type="entry name" value="ASC_dom_sf"/>
</dbReference>
<dbReference type="SUPFAM" id="SSF160219">
    <property type="entry name" value="AMPKBI-like"/>
    <property type="match status" value="1"/>
</dbReference>
<dbReference type="EMBL" id="HBIZ01064072">
    <property type="protein sequence ID" value="CAE0786793.1"/>
    <property type="molecule type" value="Transcribed_RNA"/>
</dbReference>
<dbReference type="SMART" id="SM01010">
    <property type="entry name" value="AMPKBI"/>
    <property type="match status" value="1"/>
</dbReference>
<feature type="region of interest" description="Disordered" evidence="2">
    <location>
        <begin position="1"/>
        <end position="39"/>
    </location>
</feature>
<accession>A0A7S4C4J6</accession>
<evidence type="ECO:0000256" key="2">
    <source>
        <dbReference type="SAM" id="MobiDB-lite"/>
    </source>
</evidence>
<sequence length="335" mass="35637">MGQSGSRDEGFAAENAAYPQQASSSGVRPEQQQRESAVVPTVLQWSQGGHAVYVTGSFNAWGERIPMRRSGQDCVVCLNLLPGTYQYKFIVDNEWRFAADQPTVRDEMGNINNCVTVEDQTLFMREEPMSGFFNDNAPNLYTQALPDVITLAKEPPQAPPHLWCLPLNVAAAREANISALSLEPPLSVTLTHVSVLSSSPTLTLGVTRRFRHKYVTIIIYKPRERAREVGSGARSRGDASGSAEVGGFRVPALPVRDGWVRAGGKQPAAAVPAGAGAPGGSGVMAAPMGAAIGTAGGVPSFVGERCDSSDEAADLHRPMEISSRPASQAAFMELG</sequence>
<dbReference type="PANTHER" id="PTHR46316:SF2">
    <property type="entry name" value="SNF1-RELATED PROTEIN KINASE REGULATORY SUBUNIT BETA-2"/>
    <property type="match status" value="1"/>
</dbReference>
<evidence type="ECO:0000259" key="3">
    <source>
        <dbReference type="SMART" id="SM01010"/>
    </source>
</evidence>
<dbReference type="AlphaFoldDB" id="A0A7S4C4J6"/>
<feature type="compositionally biased region" description="Basic and acidic residues" evidence="2">
    <location>
        <begin position="1"/>
        <end position="10"/>
    </location>
</feature>
<protein>
    <recommendedName>
        <fullName evidence="3">Association with the SNF1 complex (ASC) domain-containing protein</fullName>
    </recommendedName>
</protein>
<evidence type="ECO:0000256" key="1">
    <source>
        <dbReference type="ARBA" id="ARBA00010926"/>
    </source>
</evidence>
<feature type="domain" description="Association with the SNF1 complex (ASC)" evidence="3">
    <location>
        <begin position="134"/>
        <end position="223"/>
    </location>
</feature>
<dbReference type="PANTHER" id="PTHR46316">
    <property type="entry name" value="SNF1-RELATED PROTEIN KINASE REGULATORY SUBUNIT BETA-1"/>
    <property type="match status" value="1"/>
</dbReference>
<dbReference type="InterPro" id="IPR006828">
    <property type="entry name" value="ASC_dom"/>
</dbReference>
<dbReference type="GO" id="GO:0005737">
    <property type="term" value="C:cytoplasm"/>
    <property type="evidence" value="ECO:0007669"/>
    <property type="project" value="UniProtKB-ARBA"/>
</dbReference>
<dbReference type="InterPro" id="IPR032640">
    <property type="entry name" value="AMPK1_CBM"/>
</dbReference>
<dbReference type="SUPFAM" id="SSF81296">
    <property type="entry name" value="E set domains"/>
    <property type="match status" value="1"/>
</dbReference>
<dbReference type="Gene3D" id="6.20.250.60">
    <property type="match status" value="1"/>
</dbReference>
<dbReference type="Pfam" id="PF04739">
    <property type="entry name" value="AMPKBI"/>
    <property type="match status" value="1"/>
</dbReference>
<dbReference type="CDD" id="cd02859">
    <property type="entry name" value="E_set_AMPKbeta_like_N"/>
    <property type="match status" value="1"/>
</dbReference>
<dbReference type="Gene3D" id="2.60.40.10">
    <property type="entry name" value="Immunoglobulins"/>
    <property type="match status" value="1"/>
</dbReference>
<dbReference type="Pfam" id="PF16561">
    <property type="entry name" value="AMPK1_CBM"/>
    <property type="match status" value="1"/>
</dbReference>
<comment type="similarity">
    <text evidence="1">Belongs to the 5'-AMP-activated protein kinase beta subunit family.</text>
</comment>
<proteinExistence type="inferred from homology"/>
<dbReference type="InterPro" id="IPR013783">
    <property type="entry name" value="Ig-like_fold"/>
</dbReference>